<protein>
    <submittedName>
        <fullName evidence="1">Uncharacterized protein</fullName>
    </submittedName>
</protein>
<organism evidence="1 2">
    <name type="scientific">Trichinella pseudospiralis</name>
    <name type="common">Parasitic roundworm</name>
    <dbReference type="NCBI Taxonomy" id="6337"/>
    <lineage>
        <taxon>Eukaryota</taxon>
        <taxon>Metazoa</taxon>
        <taxon>Ecdysozoa</taxon>
        <taxon>Nematoda</taxon>
        <taxon>Enoplea</taxon>
        <taxon>Dorylaimia</taxon>
        <taxon>Trichinellida</taxon>
        <taxon>Trichinellidae</taxon>
        <taxon>Trichinella</taxon>
    </lineage>
</organism>
<dbReference type="AlphaFoldDB" id="A0A0V0Y7B0"/>
<sequence>MDVILSRVFILEITAAGCKNAANNTSHPSLTTINAGVTGVNVKKQTPFESSSFSFFLHRKHTSTKTKIFALMQYSSRSE</sequence>
<name>A0A0V0Y7B0_TRIPS</name>
<dbReference type="Proteomes" id="UP000054815">
    <property type="component" value="Unassembled WGS sequence"/>
</dbReference>
<proteinExistence type="predicted"/>
<evidence type="ECO:0000313" key="1">
    <source>
        <dbReference type="EMBL" id="KRX95890.1"/>
    </source>
</evidence>
<reference evidence="1 2" key="1">
    <citation type="submission" date="2015-01" db="EMBL/GenBank/DDBJ databases">
        <title>Evolution of Trichinella species and genotypes.</title>
        <authorList>
            <person name="Korhonen P.K."/>
            <person name="Edoardo P."/>
            <person name="Giuseppe L.R."/>
            <person name="Gasser R.B."/>
        </authorList>
    </citation>
    <scope>NUCLEOTIDE SEQUENCE [LARGE SCALE GENOMIC DNA]</scope>
    <source>
        <strain evidence="1">ISS141</strain>
    </source>
</reference>
<dbReference type="EMBL" id="JYDU01000050">
    <property type="protein sequence ID" value="KRX95890.1"/>
    <property type="molecule type" value="Genomic_DNA"/>
</dbReference>
<comment type="caution">
    <text evidence="1">The sequence shown here is derived from an EMBL/GenBank/DDBJ whole genome shotgun (WGS) entry which is preliminary data.</text>
</comment>
<accession>A0A0V0Y7B0</accession>
<gene>
    <name evidence="1" type="ORF">T4E_5796</name>
</gene>
<evidence type="ECO:0000313" key="2">
    <source>
        <dbReference type="Proteomes" id="UP000054815"/>
    </source>
</evidence>